<dbReference type="GO" id="GO:0006302">
    <property type="term" value="P:double-strand break repair"/>
    <property type="evidence" value="ECO:0007669"/>
    <property type="project" value="TreeGrafter"/>
</dbReference>
<dbReference type="AlphaFoldDB" id="X1N374"/>
<dbReference type="PANTHER" id="PTHR32182:SF0">
    <property type="entry name" value="DNA REPLICATION AND REPAIR PROTEIN RECF"/>
    <property type="match status" value="1"/>
</dbReference>
<feature type="domain" description="Endonuclease GajA/Old nuclease/RecF-like AAA" evidence="1">
    <location>
        <begin position="4"/>
        <end position="101"/>
    </location>
</feature>
<gene>
    <name evidence="2" type="ORF">S06H3_27919</name>
</gene>
<dbReference type="Pfam" id="PF13175">
    <property type="entry name" value="AAA_15"/>
    <property type="match status" value="1"/>
</dbReference>
<comment type="caution">
    <text evidence="2">The sequence shown here is derived from an EMBL/GenBank/DDBJ whole genome shotgun (WGS) entry which is preliminary data.</text>
</comment>
<dbReference type="PANTHER" id="PTHR32182">
    <property type="entry name" value="DNA REPLICATION AND REPAIR PROTEIN RECF"/>
    <property type="match status" value="1"/>
</dbReference>
<reference evidence="2" key="1">
    <citation type="journal article" date="2014" name="Front. Microbiol.">
        <title>High frequency of phylogenetically diverse reductive dehalogenase-homologous genes in deep subseafloor sedimentary metagenomes.</title>
        <authorList>
            <person name="Kawai M."/>
            <person name="Futagami T."/>
            <person name="Toyoda A."/>
            <person name="Takaki Y."/>
            <person name="Nishi S."/>
            <person name="Hori S."/>
            <person name="Arai W."/>
            <person name="Tsubouchi T."/>
            <person name="Morono Y."/>
            <person name="Uchiyama I."/>
            <person name="Ito T."/>
            <person name="Fujiyama A."/>
            <person name="Inagaki F."/>
            <person name="Takami H."/>
        </authorList>
    </citation>
    <scope>NUCLEOTIDE SEQUENCE</scope>
    <source>
        <strain evidence="2">Expedition CK06-06</strain>
    </source>
</reference>
<evidence type="ECO:0000259" key="1">
    <source>
        <dbReference type="Pfam" id="PF13175"/>
    </source>
</evidence>
<dbReference type="GO" id="GO:0000731">
    <property type="term" value="P:DNA synthesis involved in DNA repair"/>
    <property type="evidence" value="ECO:0007669"/>
    <property type="project" value="TreeGrafter"/>
</dbReference>
<evidence type="ECO:0000313" key="2">
    <source>
        <dbReference type="EMBL" id="GAI24721.1"/>
    </source>
</evidence>
<dbReference type="Gene3D" id="3.40.50.300">
    <property type="entry name" value="P-loop containing nucleotide triphosphate hydrolases"/>
    <property type="match status" value="1"/>
</dbReference>
<protein>
    <recommendedName>
        <fullName evidence="1">Endonuclease GajA/Old nuclease/RecF-like AAA domain-containing protein</fullName>
    </recommendedName>
</protein>
<dbReference type="InterPro" id="IPR041685">
    <property type="entry name" value="AAA_GajA/Old/RecF-like"/>
</dbReference>
<accession>X1N374</accession>
<organism evidence="2">
    <name type="scientific">marine sediment metagenome</name>
    <dbReference type="NCBI Taxonomy" id="412755"/>
    <lineage>
        <taxon>unclassified sequences</taxon>
        <taxon>metagenomes</taxon>
        <taxon>ecological metagenomes</taxon>
    </lineage>
</organism>
<dbReference type="EMBL" id="BARV01016242">
    <property type="protein sequence ID" value="GAI24721.1"/>
    <property type="molecule type" value="Genomic_DNA"/>
</dbReference>
<proteinExistence type="predicted"/>
<sequence length="237" mass="27750">MARIKSILINNYRSIKKLDFDFENSYNILIGPNGGGKSNLLEVINKCKNLDFDYPMDCNKEAFLESKDILIEFLLQLSPKETEKIFSFFKISPRARKFIKLNEIKKTFKISSKDENSKEKAITTKWSIEIPTLENSLGKIRKEIRVRKRPLEEETMEGLKELVEAKKKVSDDLEETLDSFFPKIIYWTPIEKHIIKNPIDLSEFKEDFNISIPLKNMFYLAGFTEESLHSNINRLLD</sequence>
<feature type="non-terminal residue" evidence="2">
    <location>
        <position position="237"/>
    </location>
</feature>
<dbReference type="InterPro" id="IPR027417">
    <property type="entry name" value="P-loop_NTPase"/>
</dbReference>
<dbReference type="SUPFAM" id="SSF52540">
    <property type="entry name" value="P-loop containing nucleoside triphosphate hydrolases"/>
    <property type="match status" value="1"/>
</dbReference>
<name>X1N374_9ZZZZ</name>